<comment type="caution">
    <text evidence="2">The sequence shown here is derived from an EMBL/GenBank/DDBJ whole genome shotgun (WGS) entry which is preliminary data.</text>
</comment>
<feature type="non-terminal residue" evidence="2">
    <location>
        <position position="1"/>
    </location>
</feature>
<name>X6M192_RETFI</name>
<evidence type="ECO:0000313" key="3">
    <source>
        <dbReference type="Proteomes" id="UP000023152"/>
    </source>
</evidence>
<feature type="chain" id="PRO_5004974551" evidence="1">
    <location>
        <begin position="18"/>
        <end position="1356"/>
    </location>
</feature>
<dbReference type="Proteomes" id="UP000023152">
    <property type="component" value="Unassembled WGS sequence"/>
</dbReference>
<evidence type="ECO:0000313" key="2">
    <source>
        <dbReference type="EMBL" id="ETO07893.1"/>
    </source>
</evidence>
<keyword evidence="3" id="KW-1185">Reference proteome</keyword>
<protein>
    <submittedName>
        <fullName evidence="2">Uncharacterized protein</fullName>
    </submittedName>
</protein>
<organism evidence="2 3">
    <name type="scientific">Reticulomyxa filosa</name>
    <dbReference type="NCBI Taxonomy" id="46433"/>
    <lineage>
        <taxon>Eukaryota</taxon>
        <taxon>Sar</taxon>
        <taxon>Rhizaria</taxon>
        <taxon>Retaria</taxon>
        <taxon>Foraminifera</taxon>
        <taxon>Monothalamids</taxon>
        <taxon>Reticulomyxidae</taxon>
        <taxon>Reticulomyxa</taxon>
    </lineage>
</organism>
<evidence type="ECO:0000256" key="1">
    <source>
        <dbReference type="SAM" id="SignalP"/>
    </source>
</evidence>
<accession>X6M192</accession>
<dbReference type="EMBL" id="ASPP01025599">
    <property type="protein sequence ID" value="ETO07893.1"/>
    <property type="molecule type" value="Genomic_DNA"/>
</dbReference>
<sequence length="1356" mass="160865">FFFFLFVDLLLPVYTYKSYITNNDSKKYFESKRNSDNEFSWYVEFFEKALGNETLVKMKPVNIDINNLLLAVTDPQLYSIQTDLQHSFPFSRSIHNWCQQQLSKHSKSPDNHPGSDATKLEQIPIGNDDLTQWDMDYSLQIIHEYVMDLVRYDFSWCLHTQDEQIILRNVIVSIALLLCGKLSIATIEVTIRHFRQIIFHYAYLISIASRLSSEIPDVEEDILKNQPGSWFVQMTQALWKSIPIGASFTTNDSIMFFPKSISIVLNFLSKHLQKESANLMNELSQTAREIEIQRLGIIYLETDEFVDEEEHLIEYGLLENKTSVYRVLKTPQKYSDFIQDLLATIKRVEGIEENADRRNVYISILPKLYSQINNRPIFKMQILKEMVLHGHLDNNISLYSEEAVLLGRCLELMILNEEIEENDERWRQLCDEKDPSDLNCVVQIATVKAKLARLIAILVDADIDLSHIEGNQTLFKTLEKINKLLSDFNSCHIQYAHALHVWFLKQFHVWKGILRMELLFAHPMVRRKYPVFSTSSPIRVFALLHERTLNDHSFDPWAHFVHNPQQNQTLSTGFSLYNSIAWIESLTSLSKDKKLSFKSISDITGSTVASLRCHFLQILADMEDNPFKLLQNKSELFFPDSTWCGITANEPSKVYYCMNHHPLLINGSEDLLKQVKCQVNGCKASVSDIDLKTFSRPTIASTTNNVSFVLTRYYTFPKKMEPDTMRPIIFVLLRLLYHLLLLARNEEHSKDREKIRQLVKQPNASDVTKFLWDKTKRDFKRLQVLTNLDEELLCIAIHLWMTDFSEKFKKWNCHESSNYSLQKINEFEEALDKEYSIFFLIARLKLICEIEETKEVDERHETIYIERLFLEVQTLSWRDLFHVFTANPSLANDYPLIAQLLNWDWGIWYLQYLPDIAHLIKYIHKKYSRQLMPDELYRIQEDEIFEQTHLYKKSKNSFVSCWNYFALNHQQLQQDFKNLPMDQVCIIDSNVNNLQFNIYQIIRHLEYQHNEFLKTFEQSEHPHIQIFEKKEDRLSQHHWKYFFDITRYDILCFDKEALNAIIQRRSTPILEYGQSDKSKYFDLAAIENDIYHTFVHGRQQVTFIIPLFEYRNELDIRNCITIIETKYKDFKYAQFQSFWDNLRLSVASPLQKQKALEMINDAIVHLFQKSNTINIDIELTNLFKNLQFEKKDWILFDRINDFNDNKTNKLCIKHIGILWRQLRNLVQLEQLDESSILPFVLNNYRQPLTNEIKIQLKEFVNKTLLGTRTDILRAWREIAYKQGQIKRDSNTKLGFFLEQYVSKNQLEYFPSHLLTWNYCAFAYQYAYQCIHQEWKKHDQKLVHPTWIMKFWAKMPF</sequence>
<feature type="signal peptide" evidence="1">
    <location>
        <begin position="1"/>
        <end position="17"/>
    </location>
</feature>
<keyword evidence="1" id="KW-0732">Signal</keyword>
<gene>
    <name evidence="2" type="ORF">RFI_29499</name>
</gene>
<reference evidence="2 3" key="1">
    <citation type="journal article" date="2013" name="Curr. Biol.">
        <title>The Genome of the Foraminiferan Reticulomyxa filosa.</title>
        <authorList>
            <person name="Glockner G."/>
            <person name="Hulsmann N."/>
            <person name="Schleicher M."/>
            <person name="Noegel A.A."/>
            <person name="Eichinger L."/>
            <person name="Gallinger C."/>
            <person name="Pawlowski J."/>
            <person name="Sierra R."/>
            <person name="Euteneuer U."/>
            <person name="Pillet L."/>
            <person name="Moustafa A."/>
            <person name="Platzer M."/>
            <person name="Groth M."/>
            <person name="Szafranski K."/>
            <person name="Schliwa M."/>
        </authorList>
    </citation>
    <scope>NUCLEOTIDE SEQUENCE [LARGE SCALE GENOMIC DNA]</scope>
</reference>
<proteinExistence type="predicted"/>